<keyword evidence="2" id="KW-0813">Transport</keyword>
<keyword evidence="6" id="KW-0630">Potassium</keyword>
<dbReference type="PANTHER" id="PTHR10027">
    <property type="entry name" value="CALCIUM-ACTIVATED POTASSIUM CHANNEL ALPHA CHAIN"/>
    <property type="match status" value="1"/>
</dbReference>
<keyword evidence="12" id="KW-1185">Reference proteome</keyword>
<dbReference type="EMBL" id="UYRT01105701">
    <property type="protein sequence ID" value="VDN44355.1"/>
    <property type="molecule type" value="Genomic_DNA"/>
</dbReference>
<dbReference type="GO" id="GO:0005886">
    <property type="term" value="C:plasma membrane"/>
    <property type="evidence" value="ECO:0007669"/>
    <property type="project" value="TreeGrafter"/>
</dbReference>
<evidence type="ECO:0000256" key="5">
    <source>
        <dbReference type="ARBA" id="ARBA00022826"/>
    </source>
</evidence>
<evidence type="ECO:0000256" key="2">
    <source>
        <dbReference type="ARBA" id="ARBA00022448"/>
    </source>
</evidence>
<evidence type="ECO:0000256" key="10">
    <source>
        <dbReference type="ARBA" id="ARBA00023303"/>
    </source>
</evidence>
<keyword evidence="3" id="KW-0633">Potassium transport</keyword>
<evidence type="ECO:0000256" key="1">
    <source>
        <dbReference type="ARBA" id="ARBA00004141"/>
    </source>
</evidence>
<comment type="subcellular location">
    <subcellularLocation>
        <location evidence="1">Membrane</location>
        <topology evidence="1">Multi-pass membrane protein</topology>
    </subcellularLocation>
</comment>
<evidence type="ECO:0000256" key="3">
    <source>
        <dbReference type="ARBA" id="ARBA00022538"/>
    </source>
</evidence>
<protein>
    <submittedName>
        <fullName evidence="13">Helitron_like_N domain-containing protein</fullName>
    </submittedName>
</protein>
<keyword evidence="9" id="KW-0472">Membrane</keyword>
<organism evidence="13">
    <name type="scientific">Gongylonema pulchrum</name>
    <dbReference type="NCBI Taxonomy" id="637853"/>
    <lineage>
        <taxon>Eukaryota</taxon>
        <taxon>Metazoa</taxon>
        <taxon>Ecdysozoa</taxon>
        <taxon>Nematoda</taxon>
        <taxon>Chromadorea</taxon>
        <taxon>Rhabditida</taxon>
        <taxon>Spirurina</taxon>
        <taxon>Spiruromorpha</taxon>
        <taxon>Spiruroidea</taxon>
        <taxon>Gongylonematidae</taxon>
        <taxon>Gongylonema</taxon>
    </lineage>
</organism>
<dbReference type="AlphaFoldDB" id="A0A183EX68"/>
<keyword evidence="4" id="KW-0812">Transmembrane</keyword>
<dbReference type="PANTHER" id="PTHR10027:SF10">
    <property type="entry name" value="SLOWPOKE 2, ISOFORM D"/>
    <property type="match status" value="1"/>
</dbReference>
<dbReference type="OrthoDB" id="5849839at2759"/>
<proteinExistence type="predicted"/>
<sequence>MNLLQKERKRGSSMPYMFRLPFAQGGVFSANMLDRLLYQAHVKDYVVDFIRLLLGIDHSRGSGYLASFKITTDDLWIRTYGRLYQKLCGSVADIPIGIYRTMQMDESLHQVT</sequence>
<dbReference type="WBParaSite" id="GPUH_0002558901-mRNA-1">
    <property type="protein sequence ID" value="GPUH_0002558901-mRNA-1"/>
    <property type="gene ID" value="GPUH_0002558901"/>
</dbReference>
<evidence type="ECO:0000313" key="13">
    <source>
        <dbReference type="WBParaSite" id="GPUH_0002558901-mRNA-1"/>
    </source>
</evidence>
<keyword evidence="10" id="KW-0407">Ion channel</keyword>
<dbReference type="Proteomes" id="UP000271098">
    <property type="component" value="Unassembled WGS sequence"/>
</dbReference>
<evidence type="ECO:0000256" key="6">
    <source>
        <dbReference type="ARBA" id="ARBA00022958"/>
    </source>
</evidence>
<dbReference type="GO" id="GO:0015271">
    <property type="term" value="F:outward rectifier potassium channel activity"/>
    <property type="evidence" value="ECO:0007669"/>
    <property type="project" value="TreeGrafter"/>
</dbReference>
<evidence type="ECO:0000256" key="7">
    <source>
        <dbReference type="ARBA" id="ARBA00022989"/>
    </source>
</evidence>
<dbReference type="InterPro" id="IPR047871">
    <property type="entry name" value="K_chnl_Slo-like"/>
</dbReference>
<evidence type="ECO:0000313" key="11">
    <source>
        <dbReference type="EMBL" id="VDN44355.1"/>
    </source>
</evidence>
<evidence type="ECO:0000256" key="4">
    <source>
        <dbReference type="ARBA" id="ARBA00022692"/>
    </source>
</evidence>
<name>A0A183EX68_9BILA</name>
<dbReference type="GO" id="GO:0005228">
    <property type="term" value="F:intracellular sodium-activated potassium channel activity"/>
    <property type="evidence" value="ECO:0007669"/>
    <property type="project" value="TreeGrafter"/>
</dbReference>
<evidence type="ECO:0000256" key="8">
    <source>
        <dbReference type="ARBA" id="ARBA00023065"/>
    </source>
</evidence>
<keyword evidence="8" id="KW-0406">Ion transport</keyword>
<reference evidence="11 12" key="2">
    <citation type="submission" date="2018-11" db="EMBL/GenBank/DDBJ databases">
        <authorList>
            <consortium name="Pathogen Informatics"/>
        </authorList>
    </citation>
    <scope>NUCLEOTIDE SEQUENCE [LARGE SCALE GENOMIC DNA]</scope>
</reference>
<keyword evidence="7" id="KW-1133">Transmembrane helix</keyword>
<keyword evidence="5" id="KW-0631">Potassium channel</keyword>
<evidence type="ECO:0000256" key="9">
    <source>
        <dbReference type="ARBA" id="ARBA00023136"/>
    </source>
</evidence>
<accession>A0A183EX68</accession>
<reference evidence="13" key="1">
    <citation type="submission" date="2016-06" db="UniProtKB">
        <authorList>
            <consortium name="WormBaseParasite"/>
        </authorList>
    </citation>
    <scope>IDENTIFICATION</scope>
</reference>
<gene>
    <name evidence="11" type="ORF">GPUH_LOCUS25559</name>
</gene>
<evidence type="ECO:0000313" key="12">
    <source>
        <dbReference type="Proteomes" id="UP000271098"/>
    </source>
</evidence>